<feature type="repeat" description="RCC1" evidence="1">
    <location>
        <begin position="1"/>
        <end position="41"/>
    </location>
</feature>
<reference evidence="3 4" key="1">
    <citation type="submission" date="2019-02" db="EMBL/GenBank/DDBJ databases">
        <title>Opniocepnalus argus genome.</title>
        <authorList>
            <person name="Zhou C."/>
            <person name="Xiao S."/>
        </authorList>
    </citation>
    <scope>NUCLEOTIDE SEQUENCE [LARGE SCALE GENOMIC DNA]</scope>
    <source>
        <strain evidence="3">OARG1902GOOAL</strain>
        <tissue evidence="3">Muscle</tissue>
    </source>
</reference>
<dbReference type="PROSITE" id="PS50012">
    <property type="entry name" value="RCC1_3"/>
    <property type="match status" value="1"/>
</dbReference>
<feature type="compositionally biased region" description="Acidic residues" evidence="2">
    <location>
        <begin position="96"/>
        <end position="113"/>
    </location>
</feature>
<feature type="compositionally biased region" description="Basic and acidic residues" evidence="2">
    <location>
        <begin position="114"/>
        <end position="125"/>
    </location>
</feature>
<feature type="compositionally biased region" description="Basic and acidic residues" evidence="2">
    <location>
        <begin position="141"/>
        <end position="154"/>
    </location>
</feature>
<dbReference type="InterPro" id="IPR000408">
    <property type="entry name" value="Reg_chr_condens"/>
</dbReference>
<proteinExistence type="predicted"/>
<evidence type="ECO:0000313" key="4">
    <source>
        <dbReference type="Proteomes" id="UP000503349"/>
    </source>
</evidence>
<evidence type="ECO:0000256" key="2">
    <source>
        <dbReference type="SAM" id="MobiDB-lite"/>
    </source>
</evidence>
<keyword evidence="4" id="KW-1185">Reference proteome</keyword>
<protein>
    <submittedName>
        <fullName evidence="3">Uncharacterized protein</fullName>
    </submittedName>
</protein>
<sequence length="324" mass="35683">MGQLGLGEDKIHIATPCLLSYSEPITQIQAGDSYSAAVTGSREKKKECAYPESETCLRDVVGNPPPTERTENKFTVHVLEQVHHKLPQGQGRSEGSDEQEKDEESPSPEEEEIKNDRPKKDEGDGSLHSSKFATAKSATGMDRRGNDHSSIKSDQEDEKEGCKTAGPCELRKQIHRSRGSRDVVFTTFRLLPRPEGEQCRSTANNLPRLLTGQAHSRVLAQTRMERSTHLAEMVKKSGSYSSVLQSSMLKPKPPGKCTDLGAQRVSSRHHSRIRPHTGLKSAIYNPSPLLSSGQQVEIPSCSIHSQPQVENTLSPPLSFSEPNE</sequence>
<feature type="region of interest" description="Disordered" evidence="2">
    <location>
        <begin position="36"/>
        <end position="164"/>
    </location>
</feature>
<organism evidence="3 4">
    <name type="scientific">Channa argus</name>
    <name type="common">Northern snakehead</name>
    <name type="synonym">Ophicephalus argus</name>
    <dbReference type="NCBI Taxonomy" id="215402"/>
    <lineage>
        <taxon>Eukaryota</taxon>
        <taxon>Metazoa</taxon>
        <taxon>Chordata</taxon>
        <taxon>Craniata</taxon>
        <taxon>Vertebrata</taxon>
        <taxon>Euteleostomi</taxon>
        <taxon>Actinopterygii</taxon>
        <taxon>Neopterygii</taxon>
        <taxon>Teleostei</taxon>
        <taxon>Neoteleostei</taxon>
        <taxon>Acanthomorphata</taxon>
        <taxon>Anabantaria</taxon>
        <taxon>Anabantiformes</taxon>
        <taxon>Channoidei</taxon>
        <taxon>Channidae</taxon>
        <taxon>Channa</taxon>
    </lineage>
</organism>
<evidence type="ECO:0000313" key="3">
    <source>
        <dbReference type="EMBL" id="KAF3695909.1"/>
    </source>
</evidence>
<evidence type="ECO:0000256" key="1">
    <source>
        <dbReference type="PROSITE-ProRule" id="PRU00235"/>
    </source>
</evidence>
<reference evidence="4" key="2">
    <citation type="submission" date="2019-02" db="EMBL/GenBank/DDBJ databases">
        <title>Opniocepnalus argus Var Kimnra genome.</title>
        <authorList>
            <person name="Zhou C."/>
            <person name="Xiao S."/>
        </authorList>
    </citation>
    <scope>NUCLEOTIDE SEQUENCE [LARGE SCALE GENOMIC DNA]</scope>
</reference>
<name>A0A6G1Q0B0_CHAAH</name>
<gene>
    <name evidence="3" type="ORF">EXN66_Car011585</name>
</gene>
<accession>A0A6G1Q0B0</accession>
<dbReference type="EMBL" id="CM015722">
    <property type="protein sequence ID" value="KAF3695909.1"/>
    <property type="molecule type" value="Genomic_DNA"/>
</dbReference>
<dbReference type="Proteomes" id="UP000503349">
    <property type="component" value="Chromosome 11"/>
</dbReference>
<feature type="region of interest" description="Disordered" evidence="2">
    <location>
        <begin position="302"/>
        <end position="324"/>
    </location>
</feature>
<dbReference type="AlphaFoldDB" id="A0A6G1Q0B0"/>